<proteinExistence type="predicted"/>
<accession>A0A1Y6CTR9</accession>
<dbReference type="RefSeq" id="WP_085210475.1">
    <property type="nucleotide sequence ID" value="NZ_FXAM01000001.1"/>
</dbReference>
<organism evidence="1 2">
    <name type="scientific">Methylomagnum ishizawai</name>
    <dbReference type="NCBI Taxonomy" id="1760988"/>
    <lineage>
        <taxon>Bacteria</taxon>
        <taxon>Pseudomonadati</taxon>
        <taxon>Pseudomonadota</taxon>
        <taxon>Gammaproteobacteria</taxon>
        <taxon>Methylococcales</taxon>
        <taxon>Methylococcaceae</taxon>
        <taxon>Methylomagnum</taxon>
    </lineage>
</organism>
<gene>
    <name evidence="1" type="ORF">SAMN02949497_0983</name>
</gene>
<dbReference type="Proteomes" id="UP000192923">
    <property type="component" value="Unassembled WGS sequence"/>
</dbReference>
<protein>
    <submittedName>
        <fullName evidence="1">Uncharacterized protein</fullName>
    </submittedName>
</protein>
<name>A0A1Y6CTR9_9GAMM</name>
<evidence type="ECO:0000313" key="2">
    <source>
        <dbReference type="Proteomes" id="UP000192923"/>
    </source>
</evidence>
<reference evidence="1 2" key="1">
    <citation type="submission" date="2016-12" db="EMBL/GenBank/DDBJ databases">
        <authorList>
            <person name="Song W.-J."/>
            <person name="Kurnit D.M."/>
        </authorList>
    </citation>
    <scope>NUCLEOTIDE SEQUENCE [LARGE SCALE GENOMIC DNA]</scope>
    <source>
        <strain evidence="1 2">175</strain>
    </source>
</reference>
<dbReference type="AlphaFoldDB" id="A0A1Y6CTR9"/>
<sequence length="220" mass="23909">MNHVPWAALALSLLLLPGCGTLRDAFLDTASPLAPPRGATLGQTSREDIVRQFGEPDEIDARRLDARALEVAYYFADDLDDDHEPRYKLLVCEFAKGVLTGYAFHDTGIPAKLGFEESGRAKLSKGQSTRHAVETALGVPDGKAFLPTTITLPALDIRLGAAPFPLAAIPAGSKEAWQYYTEGFDETRHSASRQTLTVFFDERGIFLGDALLHELVAKAP</sequence>
<dbReference type="EMBL" id="FXAM01000001">
    <property type="protein sequence ID" value="SMF93696.1"/>
    <property type="molecule type" value="Genomic_DNA"/>
</dbReference>
<keyword evidence="2" id="KW-1185">Reference proteome</keyword>
<evidence type="ECO:0000313" key="1">
    <source>
        <dbReference type="EMBL" id="SMF93696.1"/>
    </source>
</evidence>